<keyword evidence="2" id="KW-0732">Signal</keyword>
<protein>
    <recommendedName>
        <fullName evidence="5">Calcium-binding protein</fullName>
    </recommendedName>
</protein>
<organism evidence="3 4">
    <name type="scientific">Streptacidiphilus jiangxiensis</name>
    <dbReference type="NCBI Taxonomy" id="235985"/>
    <lineage>
        <taxon>Bacteria</taxon>
        <taxon>Bacillati</taxon>
        <taxon>Actinomycetota</taxon>
        <taxon>Actinomycetes</taxon>
        <taxon>Kitasatosporales</taxon>
        <taxon>Streptomycetaceae</taxon>
        <taxon>Streptacidiphilus</taxon>
    </lineage>
</organism>
<evidence type="ECO:0000313" key="3">
    <source>
        <dbReference type="EMBL" id="SEL49793.1"/>
    </source>
</evidence>
<feature type="compositionally biased region" description="Low complexity" evidence="1">
    <location>
        <begin position="329"/>
        <end position="340"/>
    </location>
</feature>
<accession>A0A1H7QPF3</accession>
<evidence type="ECO:0000256" key="2">
    <source>
        <dbReference type="SAM" id="SignalP"/>
    </source>
</evidence>
<evidence type="ECO:0008006" key="5">
    <source>
        <dbReference type="Google" id="ProtNLM"/>
    </source>
</evidence>
<name>A0A1H7QPF3_STRJI</name>
<feature type="region of interest" description="Disordered" evidence="1">
    <location>
        <begin position="329"/>
        <end position="349"/>
    </location>
</feature>
<keyword evidence="4" id="KW-1185">Reference proteome</keyword>
<feature type="chain" id="PRO_5010238448" description="Calcium-binding protein" evidence="2">
    <location>
        <begin position="30"/>
        <end position="349"/>
    </location>
</feature>
<evidence type="ECO:0000313" key="4">
    <source>
        <dbReference type="Proteomes" id="UP000183015"/>
    </source>
</evidence>
<feature type="signal peptide" evidence="2">
    <location>
        <begin position="1"/>
        <end position="29"/>
    </location>
</feature>
<dbReference type="RefSeq" id="WP_052438547.1">
    <property type="nucleotide sequence ID" value="NZ_BBPN01000009.1"/>
</dbReference>
<dbReference type="EMBL" id="FOAZ01000009">
    <property type="protein sequence ID" value="SEL49793.1"/>
    <property type="molecule type" value="Genomic_DNA"/>
</dbReference>
<reference evidence="4" key="1">
    <citation type="submission" date="2016-10" db="EMBL/GenBank/DDBJ databases">
        <authorList>
            <person name="Varghese N."/>
        </authorList>
    </citation>
    <scope>NUCLEOTIDE SEQUENCE [LARGE SCALE GENOMIC DNA]</scope>
    <source>
        <strain evidence="4">DSM 45096 / BCRC 16803 / CGMCC 4.1857 / CIP 109030 / JCM 12277 / KCTC 19219 / NBRC 100920 / 33214</strain>
    </source>
</reference>
<sequence length="349" mass="36802">MQGTALAGRASLTAVAAALLVLMVQTASVSDPVQIGTPTTTPPAARPGTVTLHEASNTNFDAALGFGPGALGFNLAEVATTAELDALPSGVKALIWVGRCDGVTPAFENAVQPYLDSPKVFGYYLMDEPDPNGRWKPECPAGNLAAESDYLHQHSPGRHTFFLMMDLGMAAAPSYVNRGDFYSPSNTHIDLVGIDPYPCRAELHGCDLNQISTFLQAAQAVGWPLSSVVPVYQAFGGGGWRDDEGAPWLLPTPDQAAQMMAVWRQFVPDPVFDQAYSWGTQKNDTTLVNAPAALRAVFAQHNASGTAQPAPSLVAGAAGAQGVRSVLPSTTAAVRSSSPRSVRRRRSAR</sequence>
<dbReference type="Proteomes" id="UP000183015">
    <property type="component" value="Unassembled WGS sequence"/>
</dbReference>
<dbReference type="eggNOG" id="COG1711">
    <property type="taxonomic scope" value="Bacteria"/>
</dbReference>
<dbReference type="OrthoDB" id="3817502at2"/>
<proteinExistence type="predicted"/>
<gene>
    <name evidence="3" type="ORF">SAMN05414137_109142</name>
</gene>
<dbReference type="AlphaFoldDB" id="A0A1H7QPF3"/>
<evidence type="ECO:0000256" key="1">
    <source>
        <dbReference type="SAM" id="MobiDB-lite"/>
    </source>
</evidence>